<accession>A0A160M7Z2</accession>
<dbReference type="AlphaFoldDB" id="A0A160M7Z2"/>
<name>A0A160M7Z2_9BACI</name>
<dbReference type="GO" id="GO:0006508">
    <property type="term" value="P:proteolysis"/>
    <property type="evidence" value="ECO:0007669"/>
    <property type="project" value="UniProtKB-KW"/>
</dbReference>
<organism evidence="3 4">
    <name type="scientific">Cytobacillus oceanisediminis 2691</name>
    <dbReference type="NCBI Taxonomy" id="1196031"/>
    <lineage>
        <taxon>Bacteria</taxon>
        <taxon>Bacillati</taxon>
        <taxon>Bacillota</taxon>
        <taxon>Bacilli</taxon>
        <taxon>Bacillales</taxon>
        <taxon>Bacillaceae</taxon>
        <taxon>Cytobacillus</taxon>
    </lineage>
</organism>
<feature type="domain" description="DUF2268" evidence="2">
    <location>
        <begin position="132"/>
        <end position="307"/>
    </location>
</feature>
<evidence type="ECO:0000259" key="2">
    <source>
        <dbReference type="Pfam" id="PF10026"/>
    </source>
</evidence>
<dbReference type="GO" id="GO:0008233">
    <property type="term" value="F:peptidase activity"/>
    <property type="evidence" value="ECO:0007669"/>
    <property type="project" value="UniProtKB-KW"/>
</dbReference>
<keyword evidence="3" id="KW-0378">Hydrolase</keyword>
<dbReference type="eggNOG" id="COG5504">
    <property type="taxonomic scope" value="Bacteria"/>
</dbReference>
<dbReference type="RefSeq" id="WP_019381096.1">
    <property type="nucleotide sequence ID" value="NZ_CP015506.1"/>
</dbReference>
<evidence type="ECO:0000256" key="1">
    <source>
        <dbReference type="SAM" id="SignalP"/>
    </source>
</evidence>
<evidence type="ECO:0000313" key="3">
    <source>
        <dbReference type="EMBL" id="AND38108.1"/>
    </source>
</evidence>
<dbReference type="KEGG" id="bon:A361_02865"/>
<reference evidence="3 4" key="1">
    <citation type="submission" date="2016-04" db="EMBL/GenBank/DDBJ databases">
        <title>Complete genome sequence of Bacillus oceanisediminis strain 2691.</title>
        <authorList>
            <person name="Jeong H."/>
            <person name="Kim H.J."/>
            <person name="Lee D.-W."/>
        </authorList>
    </citation>
    <scope>NUCLEOTIDE SEQUENCE [LARGE SCALE GENOMIC DNA]</scope>
    <source>
        <strain evidence="3 4">2691</strain>
    </source>
</reference>
<protein>
    <submittedName>
        <fullName evidence="3">Zn-dependent protease</fullName>
    </submittedName>
</protein>
<proteinExistence type="predicted"/>
<dbReference type="InterPro" id="IPR018728">
    <property type="entry name" value="DUF2268"/>
</dbReference>
<gene>
    <name evidence="3" type="ORF">A361_02865</name>
</gene>
<feature type="chain" id="PRO_5039673707" evidence="1">
    <location>
        <begin position="22"/>
        <end position="317"/>
    </location>
</feature>
<dbReference type="STRING" id="1196031.A361_02865"/>
<sequence>MKRVLRFSKIMLMLTILFTLAACSEEEKSSKEKQVEEKIAYSFEHPETKQKYKVVHAYKLYTSLIDQLEKNQEDAGEVYQNKIIKKVYNTCFEGGEYLHMVDNLLKWSPENSDSIKKVLNEIDEEKTNVAIKDALLKSSDFLPSEEETAVCVFPSHPGNENTMVAAGAGKIIVFYNEFYTEDMIRAGIAHEYHHSIWTEQHLEKYISFSVLDNLIFEGKAVMFEKLVYPNITFSQVDPSFNKTFWAKVEGDLDTYDLNRSLEILMGGQALPRHYGYSEGYKMVDSYLKLHPDTTPEEWTALSTEEIFQEGQYLKNYQ</sequence>
<dbReference type="EMBL" id="CP015506">
    <property type="protein sequence ID" value="AND38108.1"/>
    <property type="molecule type" value="Genomic_DNA"/>
</dbReference>
<feature type="signal peptide" evidence="1">
    <location>
        <begin position="1"/>
        <end position="21"/>
    </location>
</feature>
<keyword evidence="1" id="KW-0732">Signal</keyword>
<dbReference type="Proteomes" id="UP000077856">
    <property type="component" value="Chromosome"/>
</dbReference>
<dbReference type="PROSITE" id="PS51257">
    <property type="entry name" value="PROKAR_LIPOPROTEIN"/>
    <property type="match status" value="1"/>
</dbReference>
<keyword evidence="3" id="KW-0645">Protease</keyword>
<evidence type="ECO:0000313" key="4">
    <source>
        <dbReference type="Proteomes" id="UP000077856"/>
    </source>
</evidence>
<dbReference type="Pfam" id="PF10026">
    <property type="entry name" value="DUF2268"/>
    <property type="match status" value="1"/>
</dbReference>